<gene>
    <name evidence="2" type="ORF">C7U56_13375</name>
</gene>
<evidence type="ECO:0000259" key="1">
    <source>
        <dbReference type="Pfam" id="PF01370"/>
    </source>
</evidence>
<name>A0A2T3FLS0_9CLOT</name>
<keyword evidence="3" id="KW-1185">Reference proteome</keyword>
<reference evidence="2 3" key="1">
    <citation type="submission" date="2018-03" db="EMBL/GenBank/DDBJ databases">
        <title>Lachnoclostridium SNUG30386 gen.nov., sp.nov., isolated from human faeces.</title>
        <authorList>
            <person name="Seo B."/>
            <person name="Jeon K."/>
            <person name="Ko G."/>
        </authorList>
    </citation>
    <scope>NUCLEOTIDE SEQUENCE [LARGE SCALE GENOMIC DNA]</scope>
    <source>
        <strain evidence="2 3">SNUG30386</strain>
    </source>
</reference>
<dbReference type="Gene3D" id="3.40.50.720">
    <property type="entry name" value="NAD(P)-binding Rossmann-like Domain"/>
    <property type="match status" value="1"/>
</dbReference>
<organism evidence="2 3">
    <name type="scientific">Clostridium fessum</name>
    <dbReference type="NCBI Taxonomy" id="2126740"/>
    <lineage>
        <taxon>Bacteria</taxon>
        <taxon>Bacillati</taxon>
        <taxon>Bacillota</taxon>
        <taxon>Clostridia</taxon>
        <taxon>Eubacteriales</taxon>
        <taxon>Clostridiaceae</taxon>
        <taxon>Clostridium</taxon>
    </lineage>
</organism>
<dbReference type="SUPFAM" id="SSF51735">
    <property type="entry name" value="NAD(P)-binding Rossmann-fold domains"/>
    <property type="match status" value="1"/>
</dbReference>
<dbReference type="EMBL" id="PYLO01000005">
    <property type="protein sequence ID" value="PST36215.1"/>
    <property type="molecule type" value="Genomic_DNA"/>
</dbReference>
<dbReference type="Proteomes" id="UP000241048">
    <property type="component" value="Unassembled WGS sequence"/>
</dbReference>
<evidence type="ECO:0000313" key="3">
    <source>
        <dbReference type="Proteomes" id="UP000241048"/>
    </source>
</evidence>
<dbReference type="InterPro" id="IPR036291">
    <property type="entry name" value="NAD(P)-bd_dom_sf"/>
</dbReference>
<dbReference type="PANTHER" id="PTHR43245">
    <property type="entry name" value="BIFUNCTIONAL POLYMYXIN RESISTANCE PROTEIN ARNA"/>
    <property type="match status" value="1"/>
</dbReference>
<feature type="domain" description="NAD-dependent epimerase/dehydratase" evidence="1">
    <location>
        <begin position="6"/>
        <end position="233"/>
    </location>
</feature>
<protein>
    <recommendedName>
        <fullName evidence="1">NAD-dependent epimerase/dehydratase domain-containing protein</fullName>
    </recommendedName>
</protein>
<dbReference type="Pfam" id="PF01370">
    <property type="entry name" value="Epimerase"/>
    <property type="match status" value="1"/>
</dbReference>
<evidence type="ECO:0000313" key="2">
    <source>
        <dbReference type="EMBL" id="PST36215.1"/>
    </source>
</evidence>
<sequence>MDLMKILILGGNGFIGKNLAEYLKDDYEVFSFDREIPNVLDNKKIKYIKGDFFNDTDILPYLKKSDVVVHAISTINPGNSNEKYFFGYKNDFLQSIKLCEWSKQYEFRILFLSSGGTVYGNKEAMPIKEEDLPVPINHYGNLKLCIENTIRTFNRQMGLNNIIARISNPYGPGQDYRKGVGFIDAALKKAINKETIEIWGDGFVVRDYIHIQDVCKMLGSLIEYKGSREIFNISSQKGVSQNEILKILHKLIPDIKVEYLPYRTVDVPKIILDNTNIVEISKCNCRSIEVGINEYYCFLKKRKLKCIN</sequence>
<dbReference type="PANTHER" id="PTHR43245:SF13">
    <property type="entry name" value="UDP-D-APIOSE_UDP-D-XYLOSE SYNTHASE 2"/>
    <property type="match status" value="1"/>
</dbReference>
<dbReference type="AlphaFoldDB" id="A0A2T3FLS0"/>
<dbReference type="InterPro" id="IPR001509">
    <property type="entry name" value="Epimerase_deHydtase"/>
</dbReference>
<dbReference type="InterPro" id="IPR050177">
    <property type="entry name" value="Lipid_A_modif_metabolic_enz"/>
</dbReference>
<comment type="caution">
    <text evidence="2">The sequence shown here is derived from an EMBL/GenBank/DDBJ whole genome shotgun (WGS) entry which is preliminary data.</text>
</comment>
<proteinExistence type="predicted"/>
<accession>A0A2T3FLS0</accession>